<keyword evidence="4 5" id="KW-0732">Signal</keyword>
<dbReference type="Pfam" id="PF01357">
    <property type="entry name" value="Expansin_C"/>
    <property type="match status" value="1"/>
</dbReference>
<organism evidence="8">
    <name type="scientific">Hordeum vulgare subsp. vulgare</name>
    <name type="common">Domesticated barley</name>
    <dbReference type="NCBI Taxonomy" id="112509"/>
    <lineage>
        <taxon>Eukaryota</taxon>
        <taxon>Viridiplantae</taxon>
        <taxon>Streptophyta</taxon>
        <taxon>Embryophyta</taxon>
        <taxon>Tracheophyta</taxon>
        <taxon>Spermatophyta</taxon>
        <taxon>Magnoliopsida</taxon>
        <taxon>Liliopsida</taxon>
        <taxon>Poales</taxon>
        <taxon>Poaceae</taxon>
        <taxon>BOP clade</taxon>
        <taxon>Pooideae</taxon>
        <taxon>Triticodae</taxon>
        <taxon>Triticeae</taxon>
        <taxon>Hordeinae</taxon>
        <taxon>Hordeum</taxon>
    </lineage>
</organism>
<dbReference type="GO" id="GO:0005576">
    <property type="term" value="C:extracellular region"/>
    <property type="evidence" value="ECO:0007669"/>
    <property type="project" value="UniProtKB-SubCell"/>
</dbReference>
<feature type="signal peptide" evidence="5">
    <location>
        <begin position="1"/>
        <end position="31"/>
    </location>
</feature>
<dbReference type="PANTHER" id="PTHR31692:SF25">
    <property type="entry name" value="EXPANSIN-LIKE A4"/>
    <property type="match status" value="1"/>
</dbReference>
<evidence type="ECO:0000256" key="1">
    <source>
        <dbReference type="ARBA" id="ARBA00004613"/>
    </source>
</evidence>
<dbReference type="EMBL" id="AK374645">
    <property type="protein sequence ID" value="BAK05841.1"/>
    <property type="molecule type" value="mRNA"/>
</dbReference>
<reference evidence="8" key="1">
    <citation type="journal article" date="2011" name="Plant Physiol.">
        <title>Comprehensive sequence analysis of 24,783 barley full-length cDNAs derived from 12 clone libraries.</title>
        <authorList>
            <person name="Matsumoto T."/>
            <person name="Tanaka T."/>
            <person name="Sakai H."/>
            <person name="Amano N."/>
            <person name="Kanamori H."/>
            <person name="Kurita K."/>
            <person name="Kikuta A."/>
            <person name="Kamiya K."/>
            <person name="Yamamoto M."/>
            <person name="Ikawa H."/>
            <person name="Fujii N."/>
            <person name="Hori K."/>
            <person name="Itoh T."/>
            <person name="Sato K."/>
        </authorList>
    </citation>
    <scope>NUCLEOTIDE SEQUENCE</scope>
</reference>
<dbReference type="InterPro" id="IPR036908">
    <property type="entry name" value="RlpA-like_sf"/>
</dbReference>
<keyword evidence="3" id="KW-0964">Secreted</keyword>
<dbReference type="InterPro" id="IPR007117">
    <property type="entry name" value="Expansin_CBD"/>
</dbReference>
<dbReference type="InterPro" id="IPR007112">
    <property type="entry name" value="Expansin/allergen_DPBB_dom"/>
</dbReference>
<dbReference type="AlphaFoldDB" id="F2EER9"/>
<evidence type="ECO:0000256" key="2">
    <source>
        <dbReference type="ARBA" id="ARBA00005650"/>
    </source>
</evidence>
<evidence type="ECO:0000313" key="8">
    <source>
        <dbReference type="EMBL" id="BAK05841.1"/>
    </source>
</evidence>
<dbReference type="SUPFAM" id="SSF49590">
    <property type="entry name" value="PHL pollen allergen"/>
    <property type="match status" value="1"/>
</dbReference>
<evidence type="ECO:0000256" key="4">
    <source>
        <dbReference type="ARBA" id="ARBA00022729"/>
    </source>
</evidence>
<dbReference type="PROSITE" id="PS50843">
    <property type="entry name" value="EXPANSIN_CBD"/>
    <property type="match status" value="1"/>
</dbReference>
<protein>
    <submittedName>
        <fullName evidence="8">Predicted protein</fullName>
    </submittedName>
</protein>
<evidence type="ECO:0000256" key="5">
    <source>
        <dbReference type="SAM" id="SignalP"/>
    </source>
</evidence>
<evidence type="ECO:0000259" key="7">
    <source>
        <dbReference type="PROSITE" id="PS50843"/>
    </source>
</evidence>
<evidence type="ECO:0000256" key="3">
    <source>
        <dbReference type="ARBA" id="ARBA00022525"/>
    </source>
</evidence>
<dbReference type="InterPro" id="IPR036749">
    <property type="entry name" value="Expansin_CBD_sf"/>
</dbReference>
<dbReference type="Gene3D" id="2.60.40.760">
    <property type="entry name" value="Expansin, cellulose-binding-like domain"/>
    <property type="match status" value="1"/>
</dbReference>
<dbReference type="SUPFAM" id="SSF50685">
    <property type="entry name" value="Barwin-like endoglucanases"/>
    <property type="match status" value="1"/>
</dbReference>
<comment type="subcellular location">
    <subcellularLocation>
        <location evidence="1">Secreted</location>
    </subcellularLocation>
</comment>
<dbReference type="PROSITE" id="PS50842">
    <property type="entry name" value="EXPANSIN_EG45"/>
    <property type="match status" value="1"/>
</dbReference>
<comment type="similarity">
    <text evidence="2">Belongs to the expansin family. Expansin B subfamily.</text>
</comment>
<accession>F2EER9</accession>
<sequence length="312" mass="32756">MAAAPQLLPTLFPAVAAVLTLLLASAPATRAHGSYRCGWCPRRSTASILPPDAGVLTGAACGYGGPAEMAVDVGFHIAGVSAGFFSNGRACGACYQLRCSGRSPCSEGGVKVVVVADVPETNVTRRAGRFLLTKDAFAAMTTPDHAAASTDAAMDVDFRRIPCAYKSKNLAVKVEETSSRERGHLALRFLYQGGQTDIAAVELAQAVNNTSSGTSNEAAPLPTSWQYMTRREVSPSVWRTPRVPVGPLRLRLVVTAGSGGKWLRTDGMVLPAEWQPGAVYDTGLRITDVAANTCGGAACSALREGDDEEQLR</sequence>
<name>F2EER9_HORVV</name>
<dbReference type="PANTHER" id="PTHR31692">
    <property type="entry name" value="EXPANSIN-B3"/>
    <property type="match status" value="1"/>
</dbReference>
<feature type="chain" id="PRO_5003276370" evidence="5">
    <location>
        <begin position="32"/>
        <end position="312"/>
    </location>
</feature>
<feature type="domain" description="Expansin-like CBD" evidence="7">
    <location>
        <begin position="183"/>
        <end position="282"/>
    </location>
</feature>
<dbReference type="Gene3D" id="2.40.40.10">
    <property type="entry name" value="RlpA-like domain"/>
    <property type="match status" value="1"/>
</dbReference>
<feature type="domain" description="Expansin-like EG45" evidence="6">
    <location>
        <begin position="58"/>
        <end position="168"/>
    </location>
</feature>
<proteinExistence type="evidence at transcript level"/>
<evidence type="ECO:0000259" key="6">
    <source>
        <dbReference type="PROSITE" id="PS50842"/>
    </source>
</evidence>